<dbReference type="InterPro" id="IPR040676">
    <property type="entry name" value="DUF5641"/>
</dbReference>
<evidence type="ECO:0000313" key="3">
    <source>
        <dbReference type="Proteomes" id="UP000054805"/>
    </source>
</evidence>
<keyword evidence="3" id="KW-1185">Reference proteome</keyword>
<dbReference type="Gene3D" id="3.30.420.10">
    <property type="entry name" value="Ribonuclease H-like superfamily/Ribonuclease H"/>
    <property type="match status" value="1"/>
</dbReference>
<name>A0A0V1GQI4_TRIPS</name>
<gene>
    <name evidence="2" type="ORF">T4B_10295</name>
</gene>
<evidence type="ECO:0000259" key="1">
    <source>
        <dbReference type="Pfam" id="PF18701"/>
    </source>
</evidence>
<dbReference type="Pfam" id="PF05380">
    <property type="entry name" value="Peptidase_A17"/>
    <property type="match status" value="1"/>
</dbReference>
<sequence length="528" mass="61403">MNPLRPVSLKTGKIKIPRCLIPSPVEDTDSTELHVYGDASKWAYGAVAYLKVISKDKTTVRFIMSKWRVAPLKTITLPRLELMAALIAAKLGSFIKNSLAMPIQRVICLKDSQIALSWIRIEAKNWKPFVKNRVELIQQLTEPKLWKYCPSENNPADLISCGTSVTKLKDSRLWCEGPPLLLNPEPYEKTSDEHTQHPRSLFSGISSINDDQYEYVIDPSRLQTFSKLSRVTAWCLRFVKNCRHPSKQRQEKLTIEELNESELYWMKTVQNETFRDEKSLLMKASVACWSRTNFGSALKTILDTETKKCRQTRVEKMCCIPKGERTITFKLEDKYIQDLFRGDEKQKIAIAMTEEKIEWRFSCERAPWCGGYWEKLVRSVKTAFCKVLAKAVVSREELVTILCEIEARINARPLTTISDDSNDLEPLTPSHFVTGRTLMELPDMTTRRLVGNKSTSTTMTLRRRCYYQRKILRHLWQRWRKEYLVNFNNRQKWKTQKLELNIGDIILLCEDGQTRSSWPMGRILELYP</sequence>
<dbReference type="Proteomes" id="UP000054805">
    <property type="component" value="Unassembled WGS sequence"/>
</dbReference>
<dbReference type="PANTHER" id="PTHR47331">
    <property type="entry name" value="PHD-TYPE DOMAIN-CONTAINING PROTEIN"/>
    <property type="match status" value="1"/>
</dbReference>
<proteinExistence type="predicted"/>
<dbReference type="EMBL" id="JYDS01000916">
    <property type="protein sequence ID" value="KRZ00148.1"/>
    <property type="molecule type" value="Genomic_DNA"/>
</dbReference>
<dbReference type="PANTHER" id="PTHR47331:SF6">
    <property type="entry name" value="DOUBLECORTIN DOMAIN-CONTAINING PROTEIN"/>
    <property type="match status" value="1"/>
</dbReference>
<dbReference type="InterPro" id="IPR008042">
    <property type="entry name" value="Retrotrans_Pao"/>
</dbReference>
<reference evidence="2 3" key="1">
    <citation type="submission" date="2015-01" db="EMBL/GenBank/DDBJ databases">
        <title>Evolution of Trichinella species and genotypes.</title>
        <authorList>
            <person name="Korhonen P.K."/>
            <person name="Edoardo P."/>
            <person name="Giuseppe L.R."/>
            <person name="Gasser R.B."/>
        </authorList>
    </citation>
    <scope>NUCLEOTIDE SEQUENCE [LARGE SCALE GENOMIC DNA]</scope>
    <source>
        <strain evidence="2">ISS588</strain>
    </source>
</reference>
<comment type="caution">
    <text evidence="2">The sequence shown here is derived from an EMBL/GenBank/DDBJ whole genome shotgun (WGS) entry which is preliminary data.</text>
</comment>
<dbReference type="AlphaFoldDB" id="A0A0V1GQI4"/>
<protein>
    <recommendedName>
        <fullName evidence="1">DUF5641 domain-containing protein</fullName>
    </recommendedName>
</protein>
<dbReference type="GO" id="GO:0003676">
    <property type="term" value="F:nucleic acid binding"/>
    <property type="evidence" value="ECO:0007669"/>
    <property type="project" value="InterPro"/>
</dbReference>
<dbReference type="Pfam" id="PF18701">
    <property type="entry name" value="DUF5641"/>
    <property type="match status" value="1"/>
</dbReference>
<evidence type="ECO:0000313" key="2">
    <source>
        <dbReference type="EMBL" id="KRZ00148.1"/>
    </source>
</evidence>
<feature type="domain" description="DUF5641" evidence="1">
    <location>
        <begin position="468"/>
        <end position="528"/>
    </location>
</feature>
<organism evidence="2 3">
    <name type="scientific">Trichinella pseudospiralis</name>
    <name type="common">Parasitic roundworm</name>
    <dbReference type="NCBI Taxonomy" id="6337"/>
    <lineage>
        <taxon>Eukaryota</taxon>
        <taxon>Metazoa</taxon>
        <taxon>Ecdysozoa</taxon>
        <taxon>Nematoda</taxon>
        <taxon>Enoplea</taxon>
        <taxon>Dorylaimia</taxon>
        <taxon>Trichinellida</taxon>
        <taxon>Trichinellidae</taxon>
        <taxon>Trichinella</taxon>
    </lineage>
</organism>
<dbReference type="InterPro" id="IPR036397">
    <property type="entry name" value="RNaseH_sf"/>
</dbReference>
<accession>A0A0V1GQI4</accession>